<dbReference type="InterPro" id="IPR001647">
    <property type="entry name" value="HTH_TetR"/>
</dbReference>
<dbReference type="InterPro" id="IPR009057">
    <property type="entry name" value="Homeodomain-like_sf"/>
</dbReference>
<sequence>MSTGKHLTAKGQRTAARVLVAATRVLARDGFGGATLSRIAEEAGLDKRNVLYYYDTREALLVSVVQTVGERVAAHIEVAVGEIDTPDQLASALVEALWSGITSAPELARAYFALVGGGADNSEVEEALRKLKGAYERLITRQLQSISHTRWQLRDDVPGMVTLTLAVFRGLLLEWTETGDTAATAASLRRLKRSIAAEYVEVA</sequence>
<dbReference type="PROSITE" id="PS50977">
    <property type="entry name" value="HTH_TETR_2"/>
    <property type="match status" value="1"/>
</dbReference>
<evidence type="ECO:0000313" key="6">
    <source>
        <dbReference type="EMBL" id="UTI63950.1"/>
    </source>
</evidence>
<dbReference type="Gene3D" id="1.10.357.10">
    <property type="entry name" value="Tetracycline Repressor, domain 2"/>
    <property type="match status" value="1"/>
</dbReference>
<protein>
    <submittedName>
        <fullName evidence="6">TetR/AcrR family transcriptional regulator</fullName>
    </submittedName>
</protein>
<dbReference type="Pfam" id="PF00440">
    <property type="entry name" value="TetR_N"/>
    <property type="match status" value="1"/>
</dbReference>
<feature type="DNA-binding region" description="H-T-H motif" evidence="4">
    <location>
        <begin position="35"/>
        <end position="54"/>
    </location>
</feature>
<dbReference type="PRINTS" id="PR00455">
    <property type="entry name" value="HTHTETR"/>
</dbReference>
<proteinExistence type="predicted"/>
<keyword evidence="3" id="KW-0804">Transcription</keyword>
<dbReference type="PANTHER" id="PTHR30055:SF234">
    <property type="entry name" value="HTH-TYPE TRANSCRIPTIONAL REGULATOR BETI"/>
    <property type="match status" value="1"/>
</dbReference>
<keyword evidence="1" id="KW-0805">Transcription regulation</keyword>
<dbReference type="Proteomes" id="UP001056035">
    <property type="component" value="Chromosome"/>
</dbReference>
<organism evidence="6 7">
    <name type="scientific">Paraconexibacter antarcticus</name>
    <dbReference type="NCBI Taxonomy" id="2949664"/>
    <lineage>
        <taxon>Bacteria</taxon>
        <taxon>Bacillati</taxon>
        <taxon>Actinomycetota</taxon>
        <taxon>Thermoleophilia</taxon>
        <taxon>Solirubrobacterales</taxon>
        <taxon>Paraconexibacteraceae</taxon>
        <taxon>Paraconexibacter</taxon>
    </lineage>
</organism>
<name>A0ABY5DPI8_9ACTN</name>
<evidence type="ECO:0000313" key="7">
    <source>
        <dbReference type="Proteomes" id="UP001056035"/>
    </source>
</evidence>
<evidence type="ECO:0000256" key="3">
    <source>
        <dbReference type="ARBA" id="ARBA00023163"/>
    </source>
</evidence>
<gene>
    <name evidence="6" type="ORF">NBH00_21730</name>
</gene>
<reference evidence="6 7" key="1">
    <citation type="submission" date="2022-06" db="EMBL/GenBank/DDBJ databases">
        <title>Paraconexibacter antarcticus.</title>
        <authorList>
            <person name="Kim C.S."/>
        </authorList>
    </citation>
    <scope>NUCLEOTIDE SEQUENCE [LARGE SCALE GENOMIC DNA]</scope>
    <source>
        <strain evidence="6 7">02-257</strain>
    </source>
</reference>
<evidence type="ECO:0000256" key="1">
    <source>
        <dbReference type="ARBA" id="ARBA00023015"/>
    </source>
</evidence>
<feature type="domain" description="HTH tetR-type" evidence="5">
    <location>
        <begin position="12"/>
        <end position="72"/>
    </location>
</feature>
<keyword evidence="7" id="KW-1185">Reference proteome</keyword>
<evidence type="ECO:0000259" key="5">
    <source>
        <dbReference type="PROSITE" id="PS50977"/>
    </source>
</evidence>
<evidence type="ECO:0000256" key="4">
    <source>
        <dbReference type="PROSITE-ProRule" id="PRU00335"/>
    </source>
</evidence>
<dbReference type="InterPro" id="IPR050109">
    <property type="entry name" value="HTH-type_TetR-like_transc_reg"/>
</dbReference>
<accession>A0ABY5DPI8</accession>
<dbReference type="SUPFAM" id="SSF46689">
    <property type="entry name" value="Homeodomain-like"/>
    <property type="match status" value="1"/>
</dbReference>
<dbReference type="RefSeq" id="WP_254570666.1">
    <property type="nucleotide sequence ID" value="NZ_CP098502.1"/>
</dbReference>
<dbReference type="PANTHER" id="PTHR30055">
    <property type="entry name" value="HTH-TYPE TRANSCRIPTIONAL REGULATOR RUTR"/>
    <property type="match status" value="1"/>
</dbReference>
<evidence type="ECO:0000256" key="2">
    <source>
        <dbReference type="ARBA" id="ARBA00023125"/>
    </source>
</evidence>
<keyword evidence="2 4" id="KW-0238">DNA-binding</keyword>
<dbReference type="EMBL" id="CP098502">
    <property type="protein sequence ID" value="UTI63950.1"/>
    <property type="molecule type" value="Genomic_DNA"/>
</dbReference>